<feature type="domain" description="PIN" evidence="2">
    <location>
        <begin position="5"/>
        <end position="64"/>
    </location>
</feature>
<evidence type="ECO:0000256" key="1">
    <source>
        <dbReference type="SAM" id="MobiDB-lite"/>
    </source>
</evidence>
<organism evidence="3 4">
    <name type="scientific">Allochromatium palmeri</name>
    <dbReference type="NCBI Taxonomy" id="231048"/>
    <lineage>
        <taxon>Bacteria</taxon>
        <taxon>Pseudomonadati</taxon>
        <taxon>Pseudomonadota</taxon>
        <taxon>Gammaproteobacteria</taxon>
        <taxon>Chromatiales</taxon>
        <taxon>Chromatiaceae</taxon>
        <taxon>Allochromatium</taxon>
    </lineage>
</organism>
<evidence type="ECO:0000313" key="4">
    <source>
        <dbReference type="Proteomes" id="UP000434044"/>
    </source>
</evidence>
<feature type="compositionally biased region" description="Basic residues" evidence="1">
    <location>
        <begin position="49"/>
        <end position="61"/>
    </location>
</feature>
<name>A0A6N8EAJ2_9GAMM</name>
<evidence type="ECO:0000313" key="3">
    <source>
        <dbReference type="EMBL" id="MTW21302.1"/>
    </source>
</evidence>
<dbReference type="SUPFAM" id="SSF88723">
    <property type="entry name" value="PIN domain-like"/>
    <property type="match status" value="1"/>
</dbReference>
<dbReference type="AlphaFoldDB" id="A0A6N8EAJ2"/>
<proteinExistence type="predicted"/>
<dbReference type="Pfam" id="PF01850">
    <property type="entry name" value="PIN"/>
    <property type="match status" value="1"/>
</dbReference>
<dbReference type="InterPro" id="IPR002716">
    <property type="entry name" value="PIN_dom"/>
</dbReference>
<dbReference type="RefSeq" id="WP_155449885.1">
    <property type="nucleotide sequence ID" value="NZ_WNKT01000016.1"/>
</dbReference>
<dbReference type="EMBL" id="WNKT01000016">
    <property type="protein sequence ID" value="MTW21302.1"/>
    <property type="molecule type" value="Genomic_DNA"/>
</dbReference>
<feature type="region of interest" description="Disordered" evidence="1">
    <location>
        <begin position="49"/>
        <end position="76"/>
    </location>
</feature>
<dbReference type="InterPro" id="IPR029060">
    <property type="entry name" value="PIN-like_dom_sf"/>
</dbReference>
<evidence type="ECO:0000259" key="2">
    <source>
        <dbReference type="Pfam" id="PF01850"/>
    </source>
</evidence>
<gene>
    <name evidence="3" type="ORF">GJ668_09330</name>
</gene>
<reference evidence="3 4" key="1">
    <citation type="submission" date="2019-11" db="EMBL/GenBank/DDBJ databases">
        <title>Whole-genome sequence of the anaerobic purple sulfur bacterium Allochromatium palmeri DSM 15591.</title>
        <authorList>
            <person name="Kyndt J.A."/>
            <person name="Meyer T.E."/>
        </authorList>
    </citation>
    <scope>NUCLEOTIDE SEQUENCE [LARGE SCALE GENOMIC DNA]</scope>
    <source>
        <strain evidence="3 4">DSM 15591</strain>
    </source>
</reference>
<sequence length="76" mass="8570">MIKTYVDANALIAAFRGDHPASGEALKLLGDKHRRFIASAYLRLETLRKPHRRRLRGRGPKRQLVTPYSASPPPAH</sequence>
<keyword evidence="4" id="KW-1185">Reference proteome</keyword>
<protein>
    <recommendedName>
        <fullName evidence="2">PIN domain-containing protein</fullName>
    </recommendedName>
</protein>
<comment type="caution">
    <text evidence="3">The sequence shown here is derived from an EMBL/GenBank/DDBJ whole genome shotgun (WGS) entry which is preliminary data.</text>
</comment>
<dbReference type="OrthoDB" id="5772197at2"/>
<dbReference type="Proteomes" id="UP000434044">
    <property type="component" value="Unassembled WGS sequence"/>
</dbReference>
<accession>A0A6N8EAJ2</accession>